<dbReference type="RefSeq" id="XP_022581358.1">
    <property type="nucleotide sequence ID" value="XM_022721111.1"/>
</dbReference>
<keyword evidence="1" id="KW-0677">Repeat</keyword>
<dbReference type="InterPro" id="IPR002110">
    <property type="entry name" value="Ankyrin_rpt"/>
</dbReference>
<protein>
    <submittedName>
        <fullName evidence="4">Uncharacterized protein</fullName>
    </submittedName>
</protein>
<evidence type="ECO:0000256" key="1">
    <source>
        <dbReference type="ARBA" id="ARBA00022737"/>
    </source>
</evidence>
<name>A0A1L9SI38_9EURO</name>
<dbReference type="SMART" id="SM00248">
    <property type="entry name" value="ANK"/>
    <property type="match status" value="8"/>
</dbReference>
<feature type="repeat" description="ANK" evidence="3">
    <location>
        <begin position="230"/>
        <end position="258"/>
    </location>
</feature>
<keyword evidence="2 3" id="KW-0040">ANK repeat</keyword>
<dbReference type="PROSITE" id="PS50088">
    <property type="entry name" value="ANK_REPEAT"/>
    <property type="match status" value="2"/>
</dbReference>
<reference evidence="5" key="1">
    <citation type="journal article" date="2017" name="Genome Biol.">
        <title>Comparative genomics reveals high biological diversity and specific adaptations in the industrially and medically important fungal genus Aspergillus.</title>
        <authorList>
            <person name="de Vries R.P."/>
            <person name="Riley R."/>
            <person name="Wiebenga A."/>
            <person name="Aguilar-Osorio G."/>
            <person name="Amillis S."/>
            <person name="Uchima C.A."/>
            <person name="Anderluh G."/>
            <person name="Asadollahi M."/>
            <person name="Askin M."/>
            <person name="Barry K."/>
            <person name="Battaglia E."/>
            <person name="Bayram O."/>
            <person name="Benocci T."/>
            <person name="Braus-Stromeyer S.A."/>
            <person name="Caldana C."/>
            <person name="Canovas D."/>
            <person name="Cerqueira G.C."/>
            <person name="Chen F."/>
            <person name="Chen W."/>
            <person name="Choi C."/>
            <person name="Clum A."/>
            <person name="Dos Santos R.A."/>
            <person name="Damasio A.R."/>
            <person name="Diallinas G."/>
            <person name="Emri T."/>
            <person name="Fekete E."/>
            <person name="Flipphi M."/>
            <person name="Freyberg S."/>
            <person name="Gallo A."/>
            <person name="Gournas C."/>
            <person name="Habgood R."/>
            <person name="Hainaut M."/>
            <person name="Harispe M.L."/>
            <person name="Henrissat B."/>
            <person name="Hilden K.S."/>
            <person name="Hope R."/>
            <person name="Hossain A."/>
            <person name="Karabika E."/>
            <person name="Karaffa L."/>
            <person name="Karanyi Z."/>
            <person name="Krasevec N."/>
            <person name="Kuo A."/>
            <person name="Kusch H."/>
            <person name="LaButti K."/>
            <person name="Lagendijk E.L."/>
            <person name="Lapidus A."/>
            <person name="Levasseur A."/>
            <person name="Lindquist E."/>
            <person name="Lipzen A."/>
            <person name="Logrieco A.F."/>
            <person name="MacCabe A."/>
            <person name="Maekelae M.R."/>
            <person name="Malavazi I."/>
            <person name="Melin P."/>
            <person name="Meyer V."/>
            <person name="Mielnichuk N."/>
            <person name="Miskei M."/>
            <person name="Molnar A.P."/>
            <person name="Mule G."/>
            <person name="Ngan C.Y."/>
            <person name="Orejas M."/>
            <person name="Orosz E."/>
            <person name="Ouedraogo J.P."/>
            <person name="Overkamp K.M."/>
            <person name="Park H.-S."/>
            <person name="Perrone G."/>
            <person name="Piumi F."/>
            <person name="Punt P.J."/>
            <person name="Ram A.F."/>
            <person name="Ramon A."/>
            <person name="Rauscher S."/>
            <person name="Record E."/>
            <person name="Riano-Pachon D.M."/>
            <person name="Robert V."/>
            <person name="Roehrig J."/>
            <person name="Ruller R."/>
            <person name="Salamov A."/>
            <person name="Salih N.S."/>
            <person name="Samson R.A."/>
            <person name="Sandor E."/>
            <person name="Sanguinetti M."/>
            <person name="Schuetze T."/>
            <person name="Sepcic K."/>
            <person name="Shelest E."/>
            <person name="Sherlock G."/>
            <person name="Sophianopoulou V."/>
            <person name="Squina F.M."/>
            <person name="Sun H."/>
            <person name="Susca A."/>
            <person name="Todd R.B."/>
            <person name="Tsang A."/>
            <person name="Unkles S.E."/>
            <person name="van de Wiele N."/>
            <person name="van Rossen-Uffink D."/>
            <person name="Oliveira J.V."/>
            <person name="Vesth T.C."/>
            <person name="Visser J."/>
            <person name="Yu J.-H."/>
            <person name="Zhou M."/>
            <person name="Andersen M.R."/>
            <person name="Archer D.B."/>
            <person name="Baker S.E."/>
            <person name="Benoit I."/>
            <person name="Brakhage A.A."/>
            <person name="Braus G.H."/>
            <person name="Fischer R."/>
            <person name="Frisvad J.C."/>
            <person name="Goldman G.H."/>
            <person name="Houbraken J."/>
            <person name="Oakley B."/>
            <person name="Pocsi I."/>
            <person name="Scazzocchio C."/>
            <person name="Seiboth B."/>
            <person name="vanKuyk P.A."/>
            <person name="Wortman J."/>
            <person name="Dyer P.S."/>
            <person name="Grigoriev I.V."/>
        </authorList>
    </citation>
    <scope>NUCLEOTIDE SEQUENCE [LARGE SCALE GENOMIC DNA]</scope>
    <source>
        <strain evidence="5">CBS 506.65</strain>
    </source>
</reference>
<evidence type="ECO:0000256" key="2">
    <source>
        <dbReference type="ARBA" id="ARBA00023043"/>
    </source>
</evidence>
<dbReference type="Proteomes" id="UP000184188">
    <property type="component" value="Unassembled WGS sequence"/>
</dbReference>
<dbReference type="Gene3D" id="1.25.40.20">
    <property type="entry name" value="Ankyrin repeat-containing domain"/>
    <property type="match status" value="4"/>
</dbReference>
<dbReference type="InterPro" id="IPR036770">
    <property type="entry name" value="Ankyrin_rpt-contain_sf"/>
</dbReference>
<evidence type="ECO:0000256" key="3">
    <source>
        <dbReference type="PROSITE-ProRule" id="PRU00023"/>
    </source>
</evidence>
<dbReference type="SUPFAM" id="SSF48403">
    <property type="entry name" value="Ankyrin repeat"/>
    <property type="match status" value="3"/>
</dbReference>
<dbReference type="PANTHER" id="PTHR24198:SF165">
    <property type="entry name" value="ANKYRIN REPEAT-CONTAINING PROTEIN-RELATED"/>
    <property type="match status" value="1"/>
</dbReference>
<dbReference type="EMBL" id="KV878341">
    <property type="protein sequence ID" value="OJJ46848.1"/>
    <property type="molecule type" value="Genomic_DNA"/>
</dbReference>
<keyword evidence="5" id="KW-1185">Reference proteome</keyword>
<gene>
    <name evidence="4" type="ORF">ASPZODRAFT_115544</name>
</gene>
<dbReference type="VEuPathDB" id="FungiDB:ASPZODRAFT_115544"/>
<organism evidence="4 5">
    <name type="scientific">Penicilliopsis zonata CBS 506.65</name>
    <dbReference type="NCBI Taxonomy" id="1073090"/>
    <lineage>
        <taxon>Eukaryota</taxon>
        <taxon>Fungi</taxon>
        <taxon>Dikarya</taxon>
        <taxon>Ascomycota</taxon>
        <taxon>Pezizomycotina</taxon>
        <taxon>Eurotiomycetes</taxon>
        <taxon>Eurotiomycetidae</taxon>
        <taxon>Eurotiales</taxon>
        <taxon>Aspergillaceae</taxon>
        <taxon>Penicilliopsis</taxon>
    </lineage>
</organism>
<sequence length="1407" mass="155384">MPVNMPHGRDKEWLRAQLHALGEPIPREQPLPSLASTYSPALSPAEDGQAVLLLIQASEERRNGEVKTTANPAKIKHDKWTYEDYESVLKQLVCGPSSVPVGVLKSALYHFQTHQPKKARQGTLKMRKRFTDDENNSLMAHLISQALTDNRLDQLQALAHFAVPAVVSRAIPMALLTDNIKGVQVLMEEKADANTCPSLFLDCVAAGRLDFVRLLLQSQVAVSGSITTQALPAAVKLGDVEMVQLLLAHGANADFDNGVALRSSIDANYLTILISILLCNPHPASETLASMVSYVWSEPQLFAGRQIQLIEFLLNGGASGYSVDVVLSAAVKRHCGGLVKLLMSKGTSIACCDGQAYREAVYAIDYGMLEILNQGKLGKGLASDIFYSIDTTQQGEDISSQDWYKLAKYLLDQGAEGDVVHEALINRVQARDLNSVAMLLIFNASVDYKAGRALSMAVSSGDVNYIAPLLHRNPRVESVNEALSHVPNLSHNVQLDITLRLLEAGATGPAVDMALDTAVSLPIGQRDHVYIQALVDGGADAGQQDGLLFHKVVLDGDAEVLEILLGGNFPTAILVPCIPLAMKLDEQRRYEMLEILLDNGPKGGPVIDQALIDSIDETNDSAIRVTELLLKTGAASTAFKDGEAFITAIRCKNLVFLKLLLQFNSLDEHQHCACLLSAIGLPRDHVRLEKIQLLLTSCIDMSSESWTACLKSEMQCMRQDKETSRVFKLLLDSAKRQGTLDELLLKAVREPLCDYLLLKFLLQADASILYRDGECILHAVMKNDTRSLQLFQRYFRDHPTIIPGVFERAWTMGARAGSHEAALSFLLKRRAAGSCLNIALVDTIEAGEYSEKTLTFIANLLNAGADVDYNHGACLVKAAAKGNIDVLKAMFAHCPARESMTLAFPYIFASGVDSQTICALVMEFCSHQSRPSFTDSPQPILFLLLQKYPKETGLLKYLIDAGCPVDLPVVTHQGKYLSLLHWVLIEDEHGISDNVIEALLDGGANPNRKTAHGLTPLELAISRPRRQVVASLLRHKADATVATGSTGSRSMLFLAVTTGDSDIVRRVMLASLMEHDGALHEAAREVDTKIIEILVKEGKQRDYAYSGCNGRTALAELCLNADGNKPVHQLKRAMTLLKDGRCFRKKSNGKSALHLALDNPRGAPSMTRALLDSFMAEFINEEFNLYKEDGLVYSPFAYVKMGRNKASGIHDGPLLQLLSQFGCRNRFWARDGRPQPANVVNPPEEIAKIIRDQKKHERMLAQIRAQSDEAQSDISKRHGLILETEQSAADQRRMLEEEAEKRLMSTVARRHFEELAHLKELSQLSGTSHEISISYELKDAWAQYGELSRKRQQDEIKHLEEQQRIITAGFKTRAEIEKKNREANALEMRRLRELQYEIDAFDLIEGM</sequence>
<accession>A0A1L9SI38</accession>
<dbReference type="OrthoDB" id="3182339at2759"/>
<evidence type="ECO:0000313" key="4">
    <source>
        <dbReference type="EMBL" id="OJJ46848.1"/>
    </source>
</evidence>
<dbReference type="STRING" id="1073090.A0A1L9SI38"/>
<dbReference type="GeneID" id="34607576"/>
<feature type="repeat" description="ANK" evidence="3">
    <location>
        <begin position="1012"/>
        <end position="1044"/>
    </location>
</feature>
<evidence type="ECO:0000313" key="5">
    <source>
        <dbReference type="Proteomes" id="UP000184188"/>
    </source>
</evidence>
<proteinExistence type="predicted"/>
<dbReference type="PANTHER" id="PTHR24198">
    <property type="entry name" value="ANKYRIN REPEAT AND PROTEIN KINASE DOMAIN-CONTAINING PROTEIN"/>
    <property type="match status" value="1"/>
</dbReference>